<accession>A0A1G8JZ60</accession>
<dbReference type="EMBL" id="FNEK01000002">
    <property type="protein sequence ID" value="SDI35840.1"/>
    <property type="molecule type" value="Genomic_DNA"/>
</dbReference>
<keyword evidence="3" id="KW-1185">Reference proteome</keyword>
<organism evidence="2 3">
    <name type="scientific">Aliiruegeria lutimaris</name>
    <dbReference type="NCBI Taxonomy" id="571298"/>
    <lineage>
        <taxon>Bacteria</taxon>
        <taxon>Pseudomonadati</taxon>
        <taxon>Pseudomonadota</taxon>
        <taxon>Alphaproteobacteria</taxon>
        <taxon>Rhodobacterales</taxon>
        <taxon>Roseobacteraceae</taxon>
        <taxon>Aliiruegeria</taxon>
    </lineage>
</organism>
<dbReference type="OrthoDB" id="5402150at2"/>
<dbReference type="Gene3D" id="1.10.3680.10">
    <property type="entry name" value="TerB-like"/>
    <property type="match status" value="1"/>
</dbReference>
<protein>
    <submittedName>
        <fullName evidence="2">Uncharacterized conserved protein, tellurite resistance protein B (TerB) family</fullName>
    </submittedName>
</protein>
<feature type="domain" description="Co-chaperone DjlA N-terminal" evidence="1">
    <location>
        <begin position="23"/>
        <end position="140"/>
    </location>
</feature>
<dbReference type="Pfam" id="PF05099">
    <property type="entry name" value="TerB"/>
    <property type="match status" value="1"/>
</dbReference>
<name>A0A1G8JZ60_9RHOB</name>
<proteinExistence type="predicted"/>
<sequence>MFADLLKRLVSPDPAQLPDPDARLALTALLVRVARSDNDYAEAEIDRIDRIVAKRYELSPFEATDLRVQAEALEDEAPDTVRFTRAIKDAVPYEERSAVVEALWAVVLADGTRDEEEDALIRLVANLLGINDRDSALARQRVEAKG</sequence>
<evidence type="ECO:0000259" key="1">
    <source>
        <dbReference type="Pfam" id="PF05099"/>
    </source>
</evidence>
<dbReference type="InterPro" id="IPR029024">
    <property type="entry name" value="TerB-like"/>
</dbReference>
<dbReference type="InterPro" id="IPR007791">
    <property type="entry name" value="DjlA_N"/>
</dbReference>
<gene>
    <name evidence="2" type="ORF">SAMN04488026_100287</name>
</gene>
<dbReference type="STRING" id="571298.SAMN04488026_100287"/>
<dbReference type="RefSeq" id="WP_093148175.1">
    <property type="nucleotide sequence ID" value="NZ_FNEK01000002.1"/>
</dbReference>
<evidence type="ECO:0000313" key="3">
    <source>
        <dbReference type="Proteomes" id="UP000199382"/>
    </source>
</evidence>
<evidence type="ECO:0000313" key="2">
    <source>
        <dbReference type="EMBL" id="SDI35840.1"/>
    </source>
</evidence>
<dbReference type="CDD" id="cd07313">
    <property type="entry name" value="terB_like_2"/>
    <property type="match status" value="1"/>
</dbReference>
<reference evidence="2 3" key="1">
    <citation type="submission" date="2016-10" db="EMBL/GenBank/DDBJ databases">
        <authorList>
            <person name="de Groot N.N."/>
        </authorList>
    </citation>
    <scope>NUCLEOTIDE SEQUENCE [LARGE SCALE GENOMIC DNA]</scope>
    <source>
        <strain evidence="2 3">DSM 25294</strain>
    </source>
</reference>
<dbReference type="SUPFAM" id="SSF158682">
    <property type="entry name" value="TerB-like"/>
    <property type="match status" value="1"/>
</dbReference>
<dbReference type="Proteomes" id="UP000199382">
    <property type="component" value="Unassembled WGS sequence"/>
</dbReference>
<dbReference type="AlphaFoldDB" id="A0A1G8JZ60"/>